<dbReference type="EMBL" id="HBUF01614590">
    <property type="protein sequence ID" value="CAG6779564.1"/>
    <property type="molecule type" value="Transcribed_RNA"/>
</dbReference>
<evidence type="ECO:0000313" key="2">
    <source>
        <dbReference type="EMBL" id="CAG6779563.1"/>
    </source>
</evidence>
<organism evidence="2">
    <name type="scientific">Cacopsylla melanoneura</name>
    <dbReference type="NCBI Taxonomy" id="428564"/>
    <lineage>
        <taxon>Eukaryota</taxon>
        <taxon>Metazoa</taxon>
        <taxon>Ecdysozoa</taxon>
        <taxon>Arthropoda</taxon>
        <taxon>Hexapoda</taxon>
        <taxon>Insecta</taxon>
        <taxon>Pterygota</taxon>
        <taxon>Neoptera</taxon>
        <taxon>Paraneoptera</taxon>
        <taxon>Hemiptera</taxon>
        <taxon>Sternorrhyncha</taxon>
        <taxon>Psylloidea</taxon>
        <taxon>Psyllidae</taxon>
        <taxon>Psyllinae</taxon>
        <taxon>Cacopsylla</taxon>
    </lineage>
</organism>
<keyword evidence="1" id="KW-1133">Transmembrane helix</keyword>
<reference evidence="2" key="1">
    <citation type="submission" date="2021-05" db="EMBL/GenBank/DDBJ databases">
        <authorList>
            <person name="Alioto T."/>
            <person name="Alioto T."/>
            <person name="Gomez Garrido J."/>
        </authorList>
    </citation>
    <scope>NUCLEOTIDE SEQUENCE</scope>
</reference>
<accession>A0A8D9F6L3</accession>
<proteinExistence type="predicted"/>
<evidence type="ECO:0000256" key="1">
    <source>
        <dbReference type="SAM" id="Phobius"/>
    </source>
</evidence>
<protein>
    <submittedName>
        <fullName evidence="2">Uncharacterized protein</fullName>
    </submittedName>
</protein>
<feature type="transmembrane region" description="Helical" evidence="1">
    <location>
        <begin position="70"/>
        <end position="92"/>
    </location>
</feature>
<dbReference type="AlphaFoldDB" id="A0A8D9F6L3"/>
<sequence length="107" mass="12128">MSAVACHQLGVEMIGNTSHDVFCSQVYLIEFKDRDDKILRGIDRSQFISAACIFYIFTSRCACQSLKLPLIEFILCFTQFWTPVLAFTFVYISGVISTSKLLQQPTT</sequence>
<name>A0A8D9F6L3_9HEMI</name>
<keyword evidence="1" id="KW-0812">Transmembrane</keyword>
<dbReference type="EMBL" id="HBUF01614588">
    <property type="protein sequence ID" value="CAG6779563.1"/>
    <property type="molecule type" value="Transcribed_RNA"/>
</dbReference>
<keyword evidence="1" id="KW-0472">Membrane</keyword>